<dbReference type="InterPro" id="IPR003598">
    <property type="entry name" value="Ig_sub2"/>
</dbReference>
<keyword evidence="9" id="KW-0677">Repeat</keyword>
<keyword evidence="8" id="KW-0732">Signal</keyword>
<keyword evidence="12" id="KW-0560">Oxidoreductase</keyword>
<dbReference type="PROSITE" id="PS50835">
    <property type="entry name" value="IG_LIKE"/>
    <property type="match status" value="4"/>
</dbReference>
<dbReference type="GO" id="GO:0005783">
    <property type="term" value="C:endoplasmic reticulum"/>
    <property type="evidence" value="ECO:0007669"/>
    <property type="project" value="UniProtKB-SubCell"/>
</dbReference>
<dbReference type="SMART" id="SM00409">
    <property type="entry name" value="IG"/>
    <property type="match status" value="4"/>
</dbReference>
<dbReference type="STRING" id="8496.A0A151N003"/>
<dbReference type="PANTHER" id="PTHR11475">
    <property type="entry name" value="OXIDASE/PEROXIDASE"/>
    <property type="match status" value="1"/>
</dbReference>
<reference evidence="21 22" key="1">
    <citation type="journal article" date="2012" name="Genome Biol.">
        <title>Sequencing three crocodilian genomes to illuminate the evolution of archosaurs and amniotes.</title>
        <authorList>
            <person name="St John J.A."/>
            <person name="Braun E.L."/>
            <person name="Isberg S.R."/>
            <person name="Miles L.G."/>
            <person name="Chong A.Y."/>
            <person name="Gongora J."/>
            <person name="Dalzell P."/>
            <person name="Moran C."/>
            <person name="Bed'hom B."/>
            <person name="Abzhanov A."/>
            <person name="Burgess S.C."/>
            <person name="Cooksey A.M."/>
            <person name="Castoe T.A."/>
            <person name="Crawford N.G."/>
            <person name="Densmore L.D."/>
            <person name="Drew J.C."/>
            <person name="Edwards S.V."/>
            <person name="Faircloth B.C."/>
            <person name="Fujita M.K."/>
            <person name="Greenwold M.J."/>
            <person name="Hoffmann F.G."/>
            <person name="Howard J.M."/>
            <person name="Iguchi T."/>
            <person name="Janes D.E."/>
            <person name="Khan S.Y."/>
            <person name="Kohno S."/>
            <person name="de Koning A.J."/>
            <person name="Lance S.L."/>
            <person name="McCarthy F.M."/>
            <person name="McCormack J.E."/>
            <person name="Merchant M.E."/>
            <person name="Peterson D.G."/>
            <person name="Pollock D.D."/>
            <person name="Pourmand N."/>
            <person name="Raney B.J."/>
            <person name="Roessler K.A."/>
            <person name="Sanford J.R."/>
            <person name="Sawyer R.H."/>
            <person name="Schmidt C.J."/>
            <person name="Triplett E.W."/>
            <person name="Tuberville T.D."/>
            <person name="Venegas-Anaya M."/>
            <person name="Howard J.T."/>
            <person name="Jarvis E.D."/>
            <person name="Guillette L.J.Jr."/>
            <person name="Glenn T.C."/>
            <person name="Green R.E."/>
            <person name="Ray D.A."/>
        </authorList>
    </citation>
    <scope>NUCLEOTIDE SEQUENCE [LARGE SCALE GENOMIC DNA]</scope>
    <source>
        <strain evidence="21">KSC_2009_1</strain>
    </source>
</reference>
<dbReference type="Pfam" id="PF13855">
    <property type="entry name" value="LRR_8"/>
    <property type="match status" value="1"/>
</dbReference>
<dbReference type="GO" id="GO:0031012">
    <property type="term" value="C:extracellular matrix"/>
    <property type="evidence" value="ECO:0007669"/>
    <property type="project" value="UniProtKB-ARBA"/>
</dbReference>
<evidence type="ECO:0000256" key="10">
    <source>
        <dbReference type="ARBA" id="ARBA00022824"/>
    </source>
</evidence>
<dbReference type="Pfam" id="PF07679">
    <property type="entry name" value="I-set"/>
    <property type="match status" value="4"/>
</dbReference>
<dbReference type="SUPFAM" id="SSF52058">
    <property type="entry name" value="L domain-like"/>
    <property type="match status" value="1"/>
</dbReference>
<dbReference type="InterPro" id="IPR013783">
    <property type="entry name" value="Ig-like_fold"/>
</dbReference>
<evidence type="ECO:0000256" key="4">
    <source>
        <dbReference type="ARBA" id="ARBA00022525"/>
    </source>
</evidence>
<dbReference type="EMBL" id="AKHW03004329">
    <property type="protein sequence ID" value="KYO30068.1"/>
    <property type="molecule type" value="Genomic_DNA"/>
</dbReference>
<dbReference type="InterPro" id="IPR003591">
    <property type="entry name" value="Leu-rich_rpt_typical-subtyp"/>
</dbReference>
<dbReference type="InterPro" id="IPR013098">
    <property type="entry name" value="Ig_I-set"/>
</dbReference>
<dbReference type="InterPro" id="IPR007110">
    <property type="entry name" value="Ig-like_dom"/>
</dbReference>
<dbReference type="Gene3D" id="2.60.40.10">
    <property type="entry name" value="Immunoglobulins"/>
    <property type="match status" value="4"/>
</dbReference>
<evidence type="ECO:0000256" key="16">
    <source>
        <dbReference type="ARBA" id="ARBA00023319"/>
    </source>
</evidence>
<keyword evidence="4" id="KW-0964">Secreted</keyword>
<dbReference type="GO" id="GO:0006979">
    <property type="term" value="P:response to oxidative stress"/>
    <property type="evidence" value="ECO:0007669"/>
    <property type="project" value="InterPro"/>
</dbReference>
<comment type="similarity">
    <text evidence="17">Belongs to the peroxidase family. XPO subfamily.</text>
</comment>
<evidence type="ECO:0000256" key="2">
    <source>
        <dbReference type="ARBA" id="ARBA00004240"/>
    </source>
</evidence>
<evidence type="ECO:0000256" key="3">
    <source>
        <dbReference type="ARBA" id="ARBA00004613"/>
    </source>
</evidence>
<evidence type="ECO:0000256" key="7">
    <source>
        <dbReference type="ARBA" id="ARBA00022723"/>
    </source>
</evidence>
<dbReference type="GO" id="GO:0020037">
    <property type="term" value="F:heme binding"/>
    <property type="evidence" value="ECO:0007669"/>
    <property type="project" value="InterPro"/>
</dbReference>
<feature type="region of interest" description="Disordered" evidence="19">
    <location>
        <begin position="1285"/>
        <end position="1307"/>
    </location>
</feature>
<dbReference type="Gene3D" id="1.10.640.10">
    <property type="entry name" value="Haem peroxidase domain superfamily, animal type"/>
    <property type="match status" value="1"/>
</dbReference>
<keyword evidence="15" id="KW-0325">Glycoprotein</keyword>
<dbReference type="InterPro" id="IPR037120">
    <property type="entry name" value="Haem_peroxidase_sf_animal"/>
</dbReference>
<evidence type="ECO:0000256" key="13">
    <source>
        <dbReference type="ARBA" id="ARBA00023004"/>
    </source>
</evidence>
<evidence type="ECO:0000256" key="12">
    <source>
        <dbReference type="ARBA" id="ARBA00023002"/>
    </source>
</evidence>
<feature type="binding site" description="axial binding residue" evidence="18">
    <location>
        <position position="1025"/>
    </location>
    <ligand>
        <name>heme b</name>
        <dbReference type="ChEBI" id="CHEBI:60344"/>
    </ligand>
    <ligandPart>
        <name>Fe</name>
        <dbReference type="ChEBI" id="CHEBI:18248"/>
    </ligandPart>
</feature>
<evidence type="ECO:0000256" key="5">
    <source>
        <dbReference type="ARBA" id="ARBA00022614"/>
    </source>
</evidence>
<dbReference type="InterPro" id="IPR034824">
    <property type="entry name" value="Peroxidasin_peroxidase"/>
</dbReference>
<dbReference type="SMART" id="SM00365">
    <property type="entry name" value="LRR_SD22"/>
    <property type="match status" value="3"/>
</dbReference>
<feature type="domain" description="Ig-like" evidence="20">
    <location>
        <begin position="384"/>
        <end position="455"/>
    </location>
</feature>
<dbReference type="GO" id="GO:0046872">
    <property type="term" value="F:metal ion binding"/>
    <property type="evidence" value="ECO:0007669"/>
    <property type="project" value="UniProtKB-KW"/>
</dbReference>
<keyword evidence="14" id="KW-1015">Disulfide bond</keyword>
<dbReference type="GO" id="GO:0070831">
    <property type="term" value="P:basement membrane assembly"/>
    <property type="evidence" value="ECO:0007669"/>
    <property type="project" value="UniProtKB-ARBA"/>
</dbReference>
<dbReference type="Proteomes" id="UP000050525">
    <property type="component" value="Unassembled WGS sequence"/>
</dbReference>
<evidence type="ECO:0000256" key="9">
    <source>
        <dbReference type="ARBA" id="ARBA00022737"/>
    </source>
</evidence>
<keyword evidence="11" id="KW-0106">Calcium</keyword>
<evidence type="ECO:0000313" key="21">
    <source>
        <dbReference type="EMBL" id="KYO30068.1"/>
    </source>
</evidence>
<keyword evidence="7 18" id="KW-0479">Metal-binding</keyword>
<dbReference type="Gene3D" id="3.80.10.10">
    <property type="entry name" value="Ribonuclease Inhibitor"/>
    <property type="match status" value="1"/>
</dbReference>
<feature type="domain" description="Ig-like" evidence="20">
    <location>
        <begin position="472"/>
        <end position="563"/>
    </location>
</feature>
<dbReference type="FunFam" id="2.60.40.10:FF:000248">
    <property type="entry name" value="peroxidasin homolog"/>
    <property type="match status" value="1"/>
</dbReference>
<sequence>MHLMLENVPDVPPQTNILDLRFNHIKEIQPGAFKRLKNLNTLLLNNNLIKQIARRSFEDLENLKYLYLYKNEIQSIQQHAFKGLHSLEQLYLHFNNLETLEPETFSDLPKLERLFLHNNRISKIQPGSFSQLESLKRLRLDSNALHCDCDLMWLAELLKKYAEQGNIQTAATCESPRELQGRSITTLTTQELNCESPRITSEPHDADVMLGNTVYFTCRAEGNPKPEIIWLHNNNEIDMKDDGRLNLLQDGTLMIQNAKESDKGVYQCRAKNVAGEVKTQEVVLRYFGTPSKPSFVIQPQTTEVLVGESVTLECGVSGHPPPRISWTLGSGSPLPRDSRFTITSSGGLYIQNVTFADQGQYNCNASNMEGAIQATANIIVQDSPRFLVVPTDQTATEGQSVDFPCSAEGRPPPVIAWTRAGGPLPSDRRHSILSTGTLRVVRVALHDQGQYECHAISAIGVRSLPVHLWVMPRVVPVFLHRPQDVEAETGQDVVIICAARGDPRPTITWVKEGIQITDSGKFHMSQDGTLSIRDLGVADQGRYECIARNPFGFTSSTMQLTITATDVGRSGDTFVASSIKEAISSVDHAINSTRTELFSKRPKTPNDLLALFRYPRDPYTLETARAGEIFERTLQLIQDHVQQGLIVDMNVTGYRYNDLVSPHYLNMIANLSGCSAHRRTPNCSDICFHQKYRTHDGSCNNLQHPMWGASLTAFQRLLKPAYQNGFNLPRGVSLAEDSRELPLPLPRLVSTAMIGTDTITPDEQFTHMLMQWGQFLDHDMDQTVAAISMSRFSDGAPCSEVCTNDPPCFSIMIPENDPRVRNGRCMFFVRSSPVCGSGMTSLLMNSVYAREQINHLTSYIDASNVYGSTEQEPRELRDLSNQKGLLKQGRVVPSSGKALLPFAVGPPTECMRDENESPVPCFLAGDHRANEQLGLTAMHTLWFREHNRIATQLLALNPHWDGDTVYHEARKVVGAQMQHLTYAHWLPKVLGEAGMKMLGEYKGYSPNTNAGILNAFATAAFRFGHTLINPVLYRLNESFQPIRQGHVPLHKAFFSPFRIMQEGGIDPLLRGLFGIPGKMRVPSELLNMELTEKLFSMAHSVSLDLAAINIQRGRDHGIPPYNDFRVFCNLTSAQEFEDLRNEIKNLEIREKLRSLYGTTKNIDLFPALMVEDLVPGTRVGPTLMCLLTTQFRRLRDGDRFWYENPGVFTPAQLTQIRQTSLARIICDNSDHIRQLQRDVFQVASYPQGMVGCEEIPAVDLRLWQDCCEDCRSRGQFQALSQRFRGKRSPGFSYPEENPDKHKPAPPRDRYMHWKASCGGIRGIPVPTDGGQRPERNGEKDDKLACSDEVIWALLLLLPANLLHSMKDRLGALAPKVETRENCFDVCFLPAVPIPPALATDILGALHVQPSYPAVSARICKI</sequence>
<evidence type="ECO:0000256" key="6">
    <source>
        <dbReference type="ARBA" id="ARBA00022617"/>
    </source>
</evidence>
<evidence type="ECO:0000313" key="22">
    <source>
        <dbReference type="Proteomes" id="UP000050525"/>
    </source>
</evidence>
<dbReference type="GO" id="GO:0005615">
    <property type="term" value="C:extracellular space"/>
    <property type="evidence" value="ECO:0007669"/>
    <property type="project" value="TreeGrafter"/>
</dbReference>
<keyword evidence="22" id="KW-1185">Reference proteome</keyword>
<keyword evidence="13 18" id="KW-0408">Iron</keyword>
<keyword evidence="5" id="KW-0433">Leucine-rich repeat</keyword>
<keyword evidence="6 18" id="KW-0349">Heme</keyword>
<dbReference type="SMART" id="SM00082">
    <property type="entry name" value="LRRCT"/>
    <property type="match status" value="1"/>
</dbReference>
<dbReference type="eggNOG" id="KOG2408">
    <property type="taxonomic scope" value="Eukaryota"/>
</dbReference>
<dbReference type="GO" id="GO:0004601">
    <property type="term" value="F:peroxidase activity"/>
    <property type="evidence" value="ECO:0007669"/>
    <property type="project" value="InterPro"/>
</dbReference>
<dbReference type="CDD" id="cd09826">
    <property type="entry name" value="peroxidasin_like"/>
    <property type="match status" value="1"/>
</dbReference>
<dbReference type="InterPro" id="IPR010255">
    <property type="entry name" value="Haem_peroxidase_sf"/>
</dbReference>
<dbReference type="InterPro" id="IPR019791">
    <property type="entry name" value="Haem_peroxidase_animal"/>
</dbReference>
<evidence type="ECO:0000256" key="1">
    <source>
        <dbReference type="ARBA" id="ARBA00001970"/>
    </source>
</evidence>
<evidence type="ECO:0000259" key="20">
    <source>
        <dbReference type="PROSITE" id="PS50835"/>
    </source>
</evidence>
<dbReference type="SMART" id="SM00369">
    <property type="entry name" value="LRR_TYP"/>
    <property type="match status" value="6"/>
</dbReference>
<evidence type="ECO:0000256" key="15">
    <source>
        <dbReference type="ARBA" id="ARBA00023180"/>
    </source>
</evidence>
<dbReference type="Pfam" id="PF03098">
    <property type="entry name" value="An_peroxidase"/>
    <property type="match status" value="1"/>
</dbReference>
<evidence type="ECO:0000256" key="14">
    <source>
        <dbReference type="ARBA" id="ARBA00023157"/>
    </source>
</evidence>
<dbReference type="SUPFAM" id="SSF48113">
    <property type="entry name" value="Heme-dependent peroxidases"/>
    <property type="match status" value="1"/>
</dbReference>
<gene>
    <name evidence="21" type="ORF">Y1Q_0021154</name>
</gene>
<evidence type="ECO:0000256" key="17">
    <source>
        <dbReference type="ARBA" id="ARBA00061342"/>
    </source>
</evidence>
<protein>
    <recommendedName>
        <fullName evidence="20">Ig-like domain-containing protein</fullName>
    </recommendedName>
</protein>
<dbReference type="InterPro" id="IPR001611">
    <property type="entry name" value="Leu-rich_rpt"/>
</dbReference>
<accession>A0A151N003</accession>
<comment type="caution">
    <text evidence="21">The sequence shown here is derived from an EMBL/GenBank/DDBJ whole genome shotgun (WGS) entry which is preliminary data.</text>
</comment>
<organism evidence="21 22">
    <name type="scientific">Alligator mississippiensis</name>
    <name type="common">American alligator</name>
    <dbReference type="NCBI Taxonomy" id="8496"/>
    <lineage>
        <taxon>Eukaryota</taxon>
        <taxon>Metazoa</taxon>
        <taxon>Chordata</taxon>
        <taxon>Craniata</taxon>
        <taxon>Vertebrata</taxon>
        <taxon>Euteleostomi</taxon>
        <taxon>Archelosauria</taxon>
        <taxon>Archosauria</taxon>
        <taxon>Crocodylia</taxon>
        <taxon>Alligatoridae</taxon>
        <taxon>Alligatorinae</taxon>
        <taxon>Alligator</taxon>
    </lineage>
</organism>
<dbReference type="InterPro" id="IPR036179">
    <property type="entry name" value="Ig-like_dom_sf"/>
</dbReference>
<dbReference type="GO" id="GO:0048731">
    <property type="term" value="P:system development"/>
    <property type="evidence" value="ECO:0007669"/>
    <property type="project" value="UniProtKB-ARBA"/>
</dbReference>
<dbReference type="FunFam" id="2.60.40.10:FF:000163">
    <property type="entry name" value="peroxidasin homolog"/>
    <property type="match status" value="1"/>
</dbReference>
<dbReference type="SMART" id="SM00408">
    <property type="entry name" value="IGc2"/>
    <property type="match status" value="4"/>
</dbReference>
<evidence type="ECO:0000256" key="19">
    <source>
        <dbReference type="SAM" id="MobiDB-lite"/>
    </source>
</evidence>
<keyword evidence="16" id="KW-0393">Immunoglobulin domain</keyword>
<evidence type="ECO:0000256" key="8">
    <source>
        <dbReference type="ARBA" id="ARBA00022729"/>
    </source>
</evidence>
<dbReference type="InterPro" id="IPR000483">
    <property type="entry name" value="Cys-rich_flank_reg_C"/>
</dbReference>
<name>A0A151N003_ALLMI</name>
<evidence type="ECO:0000256" key="18">
    <source>
        <dbReference type="PIRSR" id="PIRSR619791-2"/>
    </source>
</evidence>
<dbReference type="PRINTS" id="PR00457">
    <property type="entry name" value="ANPEROXIDASE"/>
</dbReference>
<dbReference type="PROSITE" id="PS51450">
    <property type="entry name" value="LRR"/>
    <property type="match status" value="2"/>
</dbReference>
<comment type="cofactor">
    <cofactor evidence="1">
        <name>heme b</name>
        <dbReference type="ChEBI" id="CHEBI:60344"/>
    </cofactor>
</comment>
<dbReference type="FunFam" id="2.60.40.10:FF:000282">
    <property type="entry name" value="peroxidasin homolog"/>
    <property type="match status" value="1"/>
</dbReference>
<proteinExistence type="inferred from homology"/>
<dbReference type="SUPFAM" id="SSF48726">
    <property type="entry name" value="Immunoglobulin"/>
    <property type="match status" value="4"/>
</dbReference>
<dbReference type="FunFam" id="1.10.640.10:FF:000001">
    <property type="entry name" value="Peroxidasin homolog"/>
    <property type="match status" value="1"/>
</dbReference>
<dbReference type="FunFam" id="2.60.40.10:FF:000276">
    <property type="entry name" value="peroxidasin homolog"/>
    <property type="match status" value="1"/>
</dbReference>
<comment type="subcellular location">
    <subcellularLocation>
        <location evidence="2">Endoplasmic reticulum</location>
    </subcellularLocation>
    <subcellularLocation>
        <location evidence="3">Secreted</location>
    </subcellularLocation>
</comment>
<dbReference type="FunFam" id="3.80.10.10:FF:000071">
    <property type="entry name" value="peroxidasin homolog"/>
    <property type="match status" value="1"/>
</dbReference>
<dbReference type="InterPro" id="IPR032675">
    <property type="entry name" value="LRR_dom_sf"/>
</dbReference>
<dbReference type="InterPro" id="IPR003599">
    <property type="entry name" value="Ig_sub"/>
</dbReference>
<feature type="domain" description="Ig-like" evidence="20">
    <location>
        <begin position="293"/>
        <end position="379"/>
    </location>
</feature>
<dbReference type="PANTHER" id="PTHR11475:SF54">
    <property type="entry name" value="IG-LIKE DOMAIN-CONTAINING PROTEIN"/>
    <property type="match status" value="1"/>
</dbReference>
<feature type="compositionally biased region" description="Basic and acidic residues" evidence="19">
    <location>
        <begin position="1297"/>
        <end position="1307"/>
    </location>
</feature>
<evidence type="ECO:0000256" key="11">
    <source>
        <dbReference type="ARBA" id="ARBA00022837"/>
    </source>
</evidence>
<keyword evidence="10" id="KW-0256">Endoplasmic reticulum</keyword>
<dbReference type="PROSITE" id="PS50292">
    <property type="entry name" value="PEROXIDASE_3"/>
    <property type="match status" value="1"/>
</dbReference>
<feature type="domain" description="Ig-like" evidence="20">
    <location>
        <begin position="197"/>
        <end position="285"/>
    </location>
</feature>